<organism evidence="3 4">
    <name type="scientific">Antrodiella citrinella</name>
    <dbReference type="NCBI Taxonomy" id="2447956"/>
    <lineage>
        <taxon>Eukaryota</taxon>
        <taxon>Fungi</taxon>
        <taxon>Dikarya</taxon>
        <taxon>Basidiomycota</taxon>
        <taxon>Agaricomycotina</taxon>
        <taxon>Agaricomycetes</taxon>
        <taxon>Polyporales</taxon>
        <taxon>Steccherinaceae</taxon>
        <taxon>Antrodiella</taxon>
    </lineage>
</organism>
<keyword evidence="4" id="KW-1185">Reference proteome</keyword>
<comment type="similarity">
    <text evidence="1">Belongs to the GST superfamily.</text>
</comment>
<dbReference type="OrthoDB" id="2098326at2759"/>
<sequence>MRAFHLPNHIKTAFPVLLEELEVPYEIQKYQRNPDLSCPEYREVYPLGVAPAIQDGDTTLGESGAIVDYILEKYDACAKFQPPQTGKLDDLYSYAKRMFERPAYKRVLEKGGEYRDVYGPPKL</sequence>
<dbReference type="EMBL" id="SGPM01000133">
    <property type="protein sequence ID" value="THH29248.1"/>
    <property type="molecule type" value="Genomic_DNA"/>
</dbReference>
<dbReference type="Pfam" id="PF13417">
    <property type="entry name" value="GST_N_3"/>
    <property type="match status" value="1"/>
</dbReference>
<dbReference type="InterPro" id="IPR036249">
    <property type="entry name" value="Thioredoxin-like_sf"/>
</dbReference>
<dbReference type="PANTHER" id="PTHR44051:SF9">
    <property type="entry name" value="GLUTATHIONE S-TRANSFERASE 1"/>
    <property type="match status" value="1"/>
</dbReference>
<evidence type="ECO:0000313" key="4">
    <source>
        <dbReference type="Proteomes" id="UP000308730"/>
    </source>
</evidence>
<dbReference type="Gene3D" id="3.40.30.10">
    <property type="entry name" value="Glutaredoxin"/>
    <property type="match status" value="1"/>
</dbReference>
<gene>
    <name evidence="3" type="ORF">EUX98_g4940</name>
</gene>
<evidence type="ECO:0000259" key="2">
    <source>
        <dbReference type="PROSITE" id="PS50404"/>
    </source>
</evidence>
<dbReference type="SUPFAM" id="SSF52833">
    <property type="entry name" value="Thioredoxin-like"/>
    <property type="match status" value="1"/>
</dbReference>
<evidence type="ECO:0000256" key="1">
    <source>
        <dbReference type="ARBA" id="ARBA00007409"/>
    </source>
</evidence>
<dbReference type="Proteomes" id="UP000308730">
    <property type="component" value="Unassembled WGS sequence"/>
</dbReference>
<dbReference type="PANTHER" id="PTHR44051">
    <property type="entry name" value="GLUTATHIONE S-TRANSFERASE-RELATED"/>
    <property type="match status" value="1"/>
</dbReference>
<accession>A0A4S4MV77</accession>
<feature type="domain" description="GST N-terminal" evidence="2">
    <location>
        <begin position="17"/>
        <end position="78"/>
    </location>
</feature>
<comment type="caution">
    <text evidence="3">The sequence shown here is derived from an EMBL/GenBank/DDBJ whole genome shotgun (WGS) entry which is preliminary data.</text>
</comment>
<dbReference type="InterPro" id="IPR004045">
    <property type="entry name" value="Glutathione_S-Trfase_N"/>
</dbReference>
<dbReference type="CDD" id="cd03046">
    <property type="entry name" value="GST_N_GTT1_like"/>
    <property type="match status" value="1"/>
</dbReference>
<evidence type="ECO:0000313" key="3">
    <source>
        <dbReference type="EMBL" id="THH29248.1"/>
    </source>
</evidence>
<protein>
    <recommendedName>
        <fullName evidence="2">GST N-terminal domain-containing protein</fullName>
    </recommendedName>
</protein>
<dbReference type="AlphaFoldDB" id="A0A4S4MV77"/>
<name>A0A4S4MV77_9APHY</name>
<reference evidence="3 4" key="1">
    <citation type="submission" date="2019-02" db="EMBL/GenBank/DDBJ databases">
        <title>Genome sequencing of the rare red list fungi Antrodiella citrinella (Flaviporus citrinellus).</title>
        <authorList>
            <person name="Buettner E."/>
            <person name="Kellner H."/>
        </authorList>
    </citation>
    <scope>NUCLEOTIDE SEQUENCE [LARGE SCALE GENOMIC DNA]</scope>
    <source>
        <strain evidence="3 4">DSM 108506</strain>
    </source>
</reference>
<dbReference type="PROSITE" id="PS50404">
    <property type="entry name" value="GST_NTER"/>
    <property type="match status" value="1"/>
</dbReference>
<proteinExistence type="inferred from homology"/>